<sequence>MKLRKNKSIIIPSILACCSFMIATPCSAAAVPTGENIIDSSRQIIDVLPNQLGGSTSYQYTGSEYLDITQVFQKNNTVYLRLAPEGAMDAPGPLVLPKKMSDLFMKNTKSLKGWNIHKYVRYINYPHVQELRFDFYDTNQQYQGTASTNYWLP</sequence>
<feature type="signal peptide" evidence="1">
    <location>
        <begin position="1"/>
        <end position="28"/>
    </location>
</feature>
<comment type="caution">
    <text evidence="2">The sequence shown here is derived from an EMBL/GenBank/DDBJ whole genome shotgun (WGS) entry which is preliminary data.</text>
</comment>
<reference evidence="2 3" key="1">
    <citation type="submission" date="2017-09" db="EMBL/GenBank/DDBJ databases">
        <title>Large-scale bioinformatics analysis of Bacillus genomes uncovers conserved roles of natural products in bacterial physiology.</title>
        <authorList>
            <consortium name="Agbiome Team Llc"/>
            <person name="Bleich R.M."/>
            <person name="Grubbs K.J."/>
            <person name="Santa Maria K.C."/>
            <person name="Allen S.E."/>
            <person name="Farag S."/>
            <person name="Shank E.A."/>
            <person name="Bowers A."/>
        </authorList>
    </citation>
    <scope>NUCLEOTIDE SEQUENCE [LARGE SCALE GENOMIC DNA]</scope>
    <source>
        <strain evidence="2 3">AFS021349</strain>
    </source>
</reference>
<evidence type="ECO:0000256" key="1">
    <source>
        <dbReference type="SAM" id="SignalP"/>
    </source>
</evidence>
<dbReference type="AlphaFoldDB" id="A0A2A8HBJ9"/>
<proteinExistence type="predicted"/>
<accession>A0A2A8HBJ9</accession>
<evidence type="ECO:0000313" key="3">
    <source>
        <dbReference type="Proteomes" id="UP000220841"/>
    </source>
</evidence>
<evidence type="ECO:0000313" key="2">
    <source>
        <dbReference type="EMBL" id="PEQ02414.1"/>
    </source>
</evidence>
<organism evidence="2 3">
    <name type="scientific">Bacillus toyonensis</name>
    <dbReference type="NCBI Taxonomy" id="155322"/>
    <lineage>
        <taxon>Bacteria</taxon>
        <taxon>Bacillati</taxon>
        <taxon>Bacillota</taxon>
        <taxon>Bacilli</taxon>
        <taxon>Bacillales</taxon>
        <taxon>Bacillaceae</taxon>
        <taxon>Bacillus</taxon>
        <taxon>Bacillus cereus group</taxon>
    </lineage>
</organism>
<name>A0A2A8HBJ9_9BACI</name>
<keyword evidence="1" id="KW-0732">Signal</keyword>
<feature type="chain" id="PRO_5012540849" evidence="1">
    <location>
        <begin position="29"/>
        <end position="153"/>
    </location>
</feature>
<dbReference type="RefSeq" id="WP_098227050.1">
    <property type="nucleotide sequence ID" value="NZ_NUBY01000111.1"/>
</dbReference>
<protein>
    <submittedName>
        <fullName evidence="2">Uncharacterized protein</fullName>
    </submittedName>
</protein>
<gene>
    <name evidence="2" type="ORF">CN585_19885</name>
</gene>
<dbReference type="EMBL" id="NUBY01000111">
    <property type="protein sequence ID" value="PEQ02414.1"/>
    <property type="molecule type" value="Genomic_DNA"/>
</dbReference>
<dbReference type="Proteomes" id="UP000220841">
    <property type="component" value="Unassembled WGS sequence"/>
</dbReference>